<accession>A0A918N615</accession>
<reference evidence="2" key="1">
    <citation type="journal article" date="2014" name="Int. J. Syst. Evol. Microbiol.">
        <title>Complete genome sequence of Corynebacterium casei LMG S-19264T (=DSM 44701T), isolated from a smear-ripened cheese.</title>
        <authorList>
            <consortium name="US DOE Joint Genome Institute (JGI-PGF)"/>
            <person name="Walter F."/>
            <person name="Albersmeier A."/>
            <person name="Kalinowski J."/>
            <person name="Ruckert C."/>
        </authorList>
    </citation>
    <scope>NUCLEOTIDE SEQUENCE</scope>
    <source>
        <strain evidence="2">KCTC 22169</strain>
    </source>
</reference>
<name>A0A918N615_9GAMM</name>
<dbReference type="AlphaFoldDB" id="A0A918N615"/>
<keyword evidence="3" id="KW-1185">Reference proteome</keyword>
<organism evidence="2 3">
    <name type="scientific">Saccharospirillum salsuginis</name>
    <dbReference type="NCBI Taxonomy" id="418750"/>
    <lineage>
        <taxon>Bacteria</taxon>
        <taxon>Pseudomonadati</taxon>
        <taxon>Pseudomonadota</taxon>
        <taxon>Gammaproteobacteria</taxon>
        <taxon>Oceanospirillales</taxon>
        <taxon>Saccharospirillaceae</taxon>
        <taxon>Saccharospirillum</taxon>
    </lineage>
</organism>
<dbReference type="EMBL" id="BMXR01000001">
    <property type="protein sequence ID" value="GGX41061.1"/>
    <property type="molecule type" value="Genomic_DNA"/>
</dbReference>
<sequence>MGEGAGRPVQVQQTAARTLGGRVTGNQLFGEFKIEIADVHAGSRVPIKGATFYRKPHATSIPPLPVGRKSEATSAERAKPA</sequence>
<evidence type="ECO:0000313" key="2">
    <source>
        <dbReference type="EMBL" id="GGX41061.1"/>
    </source>
</evidence>
<dbReference type="Proteomes" id="UP000626148">
    <property type="component" value="Unassembled WGS sequence"/>
</dbReference>
<feature type="region of interest" description="Disordered" evidence="1">
    <location>
        <begin position="56"/>
        <end position="81"/>
    </location>
</feature>
<proteinExistence type="predicted"/>
<reference evidence="2" key="2">
    <citation type="submission" date="2020-09" db="EMBL/GenBank/DDBJ databases">
        <authorList>
            <person name="Sun Q."/>
            <person name="Kim S."/>
        </authorList>
    </citation>
    <scope>NUCLEOTIDE SEQUENCE</scope>
    <source>
        <strain evidence="2">KCTC 22169</strain>
    </source>
</reference>
<feature type="compositionally biased region" description="Basic and acidic residues" evidence="1">
    <location>
        <begin position="68"/>
        <end position="81"/>
    </location>
</feature>
<protein>
    <submittedName>
        <fullName evidence="2">Uncharacterized protein</fullName>
    </submittedName>
</protein>
<evidence type="ECO:0000313" key="3">
    <source>
        <dbReference type="Proteomes" id="UP000626148"/>
    </source>
</evidence>
<gene>
    <name evidence="2" type="ORF">GCM10007392_04850</name>
</gene>
<evidence type="ECO:0000256" key="1">
    <source>
        <dbReference type="SAM" id="MobiDB-lite"/>
    </source>
</evidence>
<comment type="caution">
    <text evidence="2">The sequence shown here is derived from an EMBL/GenBank/DDBJ whole genome shotgun (WGS) entry which is preliminary data.</text>
</comment>